<gene>
    <name evidence="2" type="ORF">GCM10008960_35200</name>
</gene>
<reference evidence="3" key="1">
    <citation type="journal article" date="2019" name="Int. J. Syst. Evol. Microbiol.">
        <title>The Global Catalogue of Microorganisms (GCM) 10K type strain sequencing project: providing services to taxonomists for standard genome sequencing and annotation.</title>
        <authorList>
            <consortium name="The Broad Institute Genomics Platform"/>
            <consortium name="The Broad Institute Genome Sequencing Center for Infectious Disease"/>
            <person name="Wu L."/>
            <person name="Ma J."/>
        </authorList>
    </citation>
    <scope>NUCLEOTIDE SEQUENCE [LARGE SCALE GENOMIC DNA]</scope>
    <source>
        <strain evidence="3">JCM 31405</strain>
    </source>
</reference>
<accession>A0ABQ2SAC5</accession>
<name>A0ABQ2SAC5_9DEIO</name>
<evidence type="ECO:0000256" key="1">
    <source>
        <dbReference type="SAM" id="MobiDB-lite"/>
    </source>
</evidence>
<proteinExistence type="predicted"/>
<sequence>MTEKDTDGLFSDLIQSLEESDLGLQPPHPQEDDTPPADGDAAVTAQEETAPETDYVLLSDLLREMPVDERSLVVENFEDGVRRGVIRSVPLEGAPFTVRLLVDGQPGRRRTLQDEIIQPTPEWTEWLQIQRTESSYLYRAATGRVSSTLERLRSGQDQFRRLAELRRQLARRTARTAE</sequence>
<dbReference type="EMBL" id="BMQN01000015">
    <property type="protein sequence ID" value="GGS05667.1"/>
    <property type="molecule type" value="Genomic_DNA"/>
</dbReference>
<evidence type="ECO:0000313" key="3">
    <source>
        <dbReference type="Proteomes" id="UP000644548"/>
    </source>
</evidence>
<dbReference type="Proteomes" id="UP000644548">
    <property type="component" value="Unassembled WGS sequence"/>
</dbReference>
<comment type="caution">
    <text evidence="2">The sequence shown here is derived from an EMBL/GenBank/DDBJ whole genome shotgun (WGS) entry which is preliminary data.</text>
</comment>
<feature type="region of interest" description="Disordered" evidence="1">
    <location>
        <begin position="1"/>
        <end position="51"/>
    </location>
</feature>
<protein>
    <submittedName>
        <fullName evidence="2">Uncharacterized protein</fullName>
    </submittedName>
</protein>
<organism evidence="2 3">
    <name type="scientific">Deinococcus sedimenti</name>
    <dbReference type="NCBI Taxonomy" id="1867090"/>
    <lineage>
        <taxon>Bacteria</taxon>
        <taxon>Thermotogati</taxon>
        <taxon>Deinococcota</taxon>
        <taxon>Deinococci</taxon>
        <taxon>Deinococcales</taxon>
        <taxon>Deinococcaceae</taxon>
        <taxon>Deinococcus</taxon>
    </lineage>
</organism>
<keyword evidence="3" id="KW-1185">Reference proteome</keyword>
<dbReference type="RefSeq" id="WP_189074477.1">
    <property type="nucleotide sequence ID" value="NZ_BMQN01000015.1"/>
</dbReference>
<evidence type="ECO:0000313" key="2">
    <source>
        <dbReference type="EMBL" id="GGS05667.1"/>
    </source>
</evidence>